<accession>A0A4Y2IBQ8</accession>
<comment type="caution">
    <text evidence="2">The sequence shown here is derived from an EMBL/GenBank/DDBJ whole genome shotgun (WGS) entry which is preliminary data.</text>
</comment>
<dbReference type="EMBL" id="BGPR01105985">
    <property type="protein sequence ID" value="GBM74862.1"/>
    <property type="molecule type" value="Genomic_DNA"/>
</dbReference>
<dbReference type="OrthoDB" id="6437277at2759"/>
<evidence type="ECO:0000313" key="3">
    <source>
        <dbReference type="Proteomes" id="UP000499080"/>
    </source>
</evidence>
<evidence type="ECO:0000259" key="1">
    <source>
        <dbReference type="PROSITE" id="PS50879"/>
    </source>
</evidence>
<proteinExistence type="predicted"/>
<dbReference type="Proteomes" id="UP000499080">
    <property type="component" value="Unassembled WGS sequence"/>
</dbReference>
<feature type="domain" description="RNase H type-1" evidence="1">
    <location>
        <begin position="1"/>
        <end position="35"/>
    </location>
</feature>
<reference evidence="2 3" key="1">
    <citation type="journal article" date="2019" name="Sci. Rep.">
        <title>Orb-weaving spider Araneus ventricosus genome elucidates the spidroin gene catalogue.</title>
        <authorList>
            <person name="Kono N."/>
            <person name="Nakamura H."/>
            <person name="Ohtoshi R."/>
            <person name="Moran D.A.P."/>
            <person name="Shinohara A."/>
            <person name="Yoshida Y."/>
            <person name="Fujiwara M."/>
            <person name="Mori M."/>
            <person name="Tomita M."/>
            <person name="Arakawa K."/>
        </authorList>
    </citation>
    <scope>NUCLEOTIDE SEQUENCE [LARGE SCALE GENOMIC DNA]</scope>
</reference>
<dbReference type="GO" id="GO:0004523">
    <property type="term" value="F:RNA-DNA hybrid ribonuclease activity"/>
    <property type="evidence" value="ECO:0007669"/>
    <property type="project" value="InterPro"/>
</dbReference>
<dbReference type="PROSITE" id="PS50879">
    <property type="entry name" value="RNASE_H_1"/>
    <property type="match status" value="1"/>
</dbReference>
<keyword evidence="3" id="KW-1185">Reference proteome</keyword>
<protein>
    <recommendedName>
        <fullName evidence="1">RNase H type-1 domain-containing protein</fullName>
    </recommendedName>
</protein>
<organism evidence="2 3">
    <name type="scientific">Araneus ventricosus</name>
    <name type="common">Orbweaver spider</name>
    <name type="synonym">Epeira ventricosa</name>
    <dbReference type="NCBI Taxonomy" id="182803"/>
    <lineage>
        <taxon>Eukaryota</taxon>
        <taxon>Metazoa</taxon>
        <taxon>Ecdysozoa</taxon>
        <taxon>Arthropoda</taxon>
        <taxon>Chelicerata</taxon>
        <taxon>Arachnida</taxon>
        <taxon>Araneae</taxon>
        <taxon>Araneomorphae</taxon>
        <taxon>Entelegynae</taxon>
        <taxon>Araneoidea</taxon>
        <taxon>Araneidae</taxon>
        <taxon>Araneus</taxon>
    </lineage>
</organism>
<gene>
    <name evidence="2" type="ORF">AVEN_205002_1</name>
</gene>
<dbReference type="AlphaFoldDB" id="A0A4Y2IBQ8"/>
<dbReference type="GO" id="GO:0003676">
    <property type="term" value="F:nucleic acid binding"/>
    <property type="evidence" value="ECO:0007669"/>
    <property type="project" value="InterPro"/>
</dbReference>
<evidence type="ECO:0000313" key="2">
    <source>
        <dbReference type="EMBL" id="GBM74862.1"/>
    </source>
</evidence>
<sequence length="201" mass="22625">MSLQDNLNFKVGWVKAHIGIAGIEAADEMAKTAKKEGPKFEIPAPKSFLEKLLKTASPQKWQRDWDEGETGNLVCNIIPKVSDIPSPESRQVFQFATGHGPFPCFLKKFYRYHTNRCACGEVGDPRQVFTSCPLTFSFHIRNNLTGLWWKNCFSNKYSRSKIIQLVSFLSDSEVLFKLDTGIDSNFSDSDSDIEVAIPPSP</sequence>
<name>A0A4Y2IBQ8_ARAVE</name>
<dbReference type="InterPro" id="IPR002156">
    <property type="entry name" value="RNaseH_domain"/>
</dbReference>